<dbReference type="Proteomes" id="UP001500274">
    <property type="component" value="Unassembled WGS sequence"/>
</dbReference>
<dbReference type="RefSeq" id="WP_344226869.1">
    <property type="nucleotide sequence ID" value="NZ_BAAARI010000003.1"/>
</dbReference>
<evidence type="ECO:0000313" key="3">
    <source>
        <dbReference type="Proteomes" id="UP001500274"/>
    </source>
</evidence>
<gene>
    <name evidence="2" type="ORF">GCM10009862_06630</name>
</gene>
<sequence length="112" mass="11303">MKRRAFVLVVTGWLFALAVPALIFSVLLGLGSALFWPIAALGAGALTLTAGGSRYGGARWAVLVPGLLGSALAFTAAVTSAQGLWAAAYYGALALWLIALVAALVTKGGDAE</sequence>
<keyword evidence="1" id="KW-0472">Membrane</keyword>
<evidence type="ECO:0000256" key="1">
    <source>
        <dbReference type="SAM" id="Phobius"/>
    </source>
</evidence>
<keyword evidence="1" id="KW-0812">Transmembrane</keyword>
<keyword evidence="1" id="KW-1133">Transmembrane helix</keyword>
<accession>A0ABN3P6M1</accession>
<feature type="transmembrane region" description="Helical" evidence="1">
    <location>
        <begin position="87"/>
        <end position="106"/>
    </location>
</feature>
<comment type="caution">
    <text evidence="2">The sequence shown here is derived from an EMBL/GenBank/DDBJ whole genome shotgun (WGS) entry which is preliminary data.</text>
</comment>
<feature type="transmembrane region" description="Helical" evidence="1">
    <location>
        <begin position="60"/>
        <end position="81"/>
    </location>
</feature>
<protein>
    <submittedName>
        <fullName evidence="2">Uncharacterized protein</fullName>
    </submittedName>
</protein>
<feature type="transmembrane region" description="Helical" evidence="1">
    <location>
        <begin position="34"/>
        <end position="53"/>
    </location>
</feature>
<organism evidence="2 3">
    <name type="scientific">Microbacterium binotii</name>
    <dbReference type="NCBI Taxonomy" id="462710"/>
    <lineage>
        <taxon>Bacteria</taxon>
        <taxon>Bacillati</taxon>
        <taxon>Actinomycetota</taxon>
        <taxon>Actinomycetes</taxon>
        <taxon>Micrococcales</taxon>
        <taxon>Microbacteriaceae</taxon>
        <taxon>Microbacterium</taxon>
    </lineage>
</organism>
<feature type="transmembrane region" description="Helical" evidence="1">
    <location>
        <begin position="7"/>
        <end position="28"/>
    </location>
</feature>
<reference evidence="2 3" key="1">
    <citation type="journal article" date="2019" name="Int. J. Syst. Evol. Microbiol.">
        <title>The Global Catalogue of Microorganisms (GCM) 10K type strain sequencing project: providing services to taxonomists for standard genome sequencing and annotation.</title>
        <authorList>
            <consortium name="The Broad Institute Genomics Platform"/>
            <consortium name="The Broad Institute Genome Sequencing Center for Infectious Disease"/>
            <person name="Wu L."/>
            <person name="Ma J."/>
        </authorList>
    </citation>
    <scope>NUCLEOTIDE SEQUENCE [LARGE SCALE GENOMIC DNA]</scope>
    <source>
        <strain evidence="2 3">JCM 16365</strain>
    </source>
</reference>
<proteinExistence type="predicted"/>
<evidence type="ECO:0000313" key="2">
    <source>
        <dbReference type="EMBL" id="GAA2570508.1"/>
    </source>
</evidence>
<dbReference type="EMBL" id="BAAARI010000003">
    <property type="protein sequence ID" value="GAA2570508.1"/>
    <property type="molecule type" value="Genomic_DNA"/>
</dbReference>
<keyword evidence="3" id="KW-1185">Reference proteome</keyword>
<name>A0ABN3P6M1_9MICO</name>